<dbReference type="EMBL" id="JACVVK020000073">
    <property type="protein sequence ID" value="KAK7495661.1"/>
    <property type="molecule type" value="Genomic_DNA"/>
</dbReference>
<sequence length="144" mass="15521">MPDSMSGNNNNITGWQVSYENMHRFSGHTPSDSAPPRIPSHVSMINLSDTIFHDQLFINFPPSKCIHCAAVAPPLPHHGTRCQEDALQPSLRCDRSQTSLPSSGTMVHTSGTTLPASQAAVPLDMTLQQPSMRSGVNDDSLSAV</sequence>
<proteinExistence type="predicted"/>
<keyword evidence="2" id="KW-1185">Reference proteome</keyword>
<reference evidence="1 2" key="1">
    <citation type="journal article" date="2023" name="Sci. Data">
        <title>Genome assembly of the Korean intertidal mud-creeper Batillaria attramentaria.</title>
        <authorList>
            <person name="Patra A.K."/>
            <person name="Ho P.T."/>
            <person name="Jun S."/>
            <person name="Lee S.J."/>
            <person name="Kim Y."/>
            <person name="Won Y.J."/>
        </authorList>
    </citation>
    <scope>NUCLEOTIDE SEQUENCE [LARGE SCALE GENOMIC DNA]</scope>
    <source>
        <strain evidence="1">Wonlab-2016</strain>
    </source>
</reference>
<accession>A0ABD0L8N7</accession>
<evidence type="ECO:0000313" key="2">
    <source>
        <dbReference type="Proteomes" id="UP001519460"/>
    </source>
</evidence>
<protein>
    <submittedName>
        <fullName evidence="1">Uncharacterized protein</fullName>
    </submittedName>
</protein>
<gene>
    <name evidence="1" type="ORF">BaRGS_00013108</name>
</gene>
<name>A0ABD0L8N7_9CAEN</name>
<dbReference type="Proteomes" id="UP001519460">
    <property type="component" value="Unassembled WGS sequence"/>
</dbReference>
<organism evidence="1 2">
    <name type="scientific">Batillaria attramentaria</name>
    <dbReference type="NCBI Taxonomy" id="370345"/>
    <lineage>
        <taxon>Eukaryota</taxon>
        <taxon>Metazoa</taxon>
        <taxon>Spiralia</taxon>
        <taxon>Lophotrochozoa</taxon>
        <taxon>Mollusca</taxon>
        <taxon>Gastropoda</taxon>
        <taxon>Caenogastropoda</taxon>
        <taxon>Sorbeoconcha</taxon>
        <taxon>Cerithioidea</taxon>
        <taxon>Batillariidae</taxon>
        <taxon>Batillaria</taxon>
    </lineage>
</organism>
<dbReference type="AlphaFoldDB" id="A0ABD0L8N7"/>
<evidence type="ECO:0000313" key="1">
    <source>
        <dbReference type="EMBL" id="KAK7495661.1"/>
    </source>
</evidence>
<comment type="caution">
    <text evidence="1">The sequence shown here is derived from an EMBL/GenBank/DDBJ whole genome shotgun (WGS) entry which is preliminary data.</text>
</comment>